<evidence type="ECO:0000313" key="3">
    <source>
        <dbReference type="Proteomes" id="UP000826656"/>
    </source>
</evidence>
<dbReference type="Proteomes" id="UP000826656">
    <property type="component" value="Unassembled WGS sequence"/>
</dbReference>
<evidence type="ECO:0000256" key="1">
    <source>
        <dbReference type="SAM" id="MobiDB-lite"/>
    </source>
</evidence>
<feature type="region of interest" description="Disordered" evidence="1">
    <location>
        <begin position="1"/>
        <end position="22"/>
    </location>
</feature>
<proteinExistence type="predicted"/>
<sequence>MAKNRNKKRNGLASMDVSTDQTVTDVQAMDTSESAAPAMVMGGGGMRGSLQVRRRGWRGEFACPHLQSFTAIVSF</sequence>
<accession>A0ABQ7U3V7</accession>
<protein>
    <submittedName>
        <fullName evidence="2">Uncharacterized protein</fullName>
    </submittedName>
</protein>
<dbReference type="EMBL" id="JAIVGD010000026">
    <property type="protein sequence ID" value="KAH0741239.1"/>
    <property type="molecule type" value="Genomic_DNA"/>
</dbReference>
<reference evidence="2 3" key="1">
    <citation type="journal article" date="2021" name="bioRxiv">
        <title>Chromosome-scale and haplotype-resolved genome assembly of a tetraploid potato cultivar.</title>
        <authorList>
            <person name="Sun H."/>
            <person name="Jiao W.-B."/>
            <person name="Krause K."/>
            <person name="Campoy J.A."/>
            <person name="Goel M."/>
            <person name="Folz-Donahue K."/>
            <person name="Kukat C."/>
            <person name="Huettel B."/>
            <person name="Schneeberger K."/>
        </authorList>
    </citation>
    <scope>NUCLEOTIDE SEQUENCE [LARGE SCALE GENOMIC DNA]</scope>
    <source>
        <strain evidence="2">SolTubOtavaFocal</strain>
        <tissue evidence="2">Leaves</tissue>
    </source>
</reference>
<gene>
    <name evidence="2" type="ORF">KY290_034282</name>
</gene>
<evidence type="ECO:0000313" key="2">
    <source>
        <dbReference type="EMBL" id="KAH0741239.1"/>
    </source>
</evidence>
<feature type="compositionally biased region" description="Basic residues" evidence="1">
    <location>
        <begin position="1"/>
        <end position="10"/>
    </location>
</feature>
<name>A0ABQ7U3V7_SOLTU</name>
<keyword evidence="3" id="KW-1185">Reference proteome</keyword>
<comment type="caution">
    <text evidence="2">The sequence shown here is derived from an EMBL/GenBank/DDBJ whole genome shotgun (WGS) entry which is preliminary data.</text>
</comment>
<organism evidence="2 3">
    <name type="scientific">Solanum tuberosum</name>
    <name type="common">Potato</name>
    <dbReference type="NCBI Taxonomy" id="4113"/>
    <lineage>
        <taxon>Eukaryota</taxon>
        <taxon>Viridiplantae</taxon>
        <taxon>Streptophyta</taxon>
        <taxon>Embryophyta</taxon>
        <taxon>Tracheophyta</taxon>
        <taxon>Spermatophyta</taxon>
        <taxon>Magnoliopsida</taxon>
        <taxon>eudicotyledons</taxon>
        <taxon>Gunneridae</taxon>
        <taxon>Pentapetalae</taxon>
        <taxon>asterids</taxon>
        <taxon>lamiids</taxon>
        <taxon>Solanales</taxon>
        <taxon>Solanaceae</taxon>
        <taxon>Solanoideae</taxon>
        <taxon>Solaneae</taxon>
        <taxon>Solanum</taxon>
    </lineage>
</organism>